<evidence type="ECO:0000256" key="4">
    <source>
        <dbReference type="ARBA" id="ARBA00022679"/>
    </source>
</evidence>
<keyword evidence="6 9" id="KW-1133">Transmembrane helix</keyword>
<keyword evidence="5 9" id="KW-0812">Transmembrane</keyword>
<dbReference type="PANTHER" id="PTHR38686">
    <property type="entry name" value="APOLIPOPROTEIN N-ACYLTRANSFERASE"/>
    <property type="match status" value="1"/>
</dbReference>
<keyword evidence="4 9" id="KW-0808">Transferase</keyword>
<dbReference type="InterPro" id="IPR045378">
    <property type="entry name" value="LNT_N"/>
</dbReference>
<dbReference type="UniPathway" id="UPA00666"/>
<dbReference type="InterPro" id="IPR036526">
    <property type="entry name" value="C-N_Hydrolase_sf"/>
</dbReference>
<dbReference type="InterPro" id="IPR003010">
    <property type="entry name" value="C-N_Hydrolase"/>
</dbReference>
<evidence type="ECO:0000256" key="7">
    <source>
        <dbReference type="ARBA" id="ARBA00023136"/>
    </source>
</evidence>
<feature type="transmembrane region" description="Helical" evidence="9">
    <location>
        <begin position="71"/>
        <end position="88"/>
    </location>
</feature>
<keyword evidence="11" id="KW-0449">Lipoprotein</keyword>
<evidence type="ECO:0000313" key="11">
    <source>
        <dbReference type="EMBL" id="EMG38622.1"/>
    </source>
</evidence>
<dbReference type="InterPro" id="IPR004563">
    <property type="entry name" value="Apolipo_AcylTrfase"/>
</dbReference>
<dbReference type="GO" id="GO:0005886">
    <property type="term" value="C:plasma membrane"/>
    <property type="evidence" value="ECO:0007669"/>
    <property type="project" value="UniProtKB-SubCell"/>
</dbReference>
<gene>
    <name evidence="9" type="primary">lnt</name>
    <name evidence="11" type="ORF">PCS_00252</name>
</gene>
<dbReference type="SUPFAM" id="SSF56317">
    <property type="entry name" value="Carbon-nitrogen hydrolase"/>
    <property type="match status" value="1"/>
</dbReference>
<dbReference type="Pfam" id="PF00795">
    <property type="entry name" value="CN_hydrolase"/>
    <property type="match status" value="1"/>
</dbReference>
<evidence type="ECO:0000256" key="5">
    <source>
        <dbReference type="ARBA" id="ARBA00022692"/>
    </source>
</evidence>
<keyword evidence="7 9" id="KW-0472">Membrane</keyword>
<evidence type="ECO:0000256" key="1">
    <source>
        <dbReference type="ARBA" id="ARBA00004651"/>
    </source>
</evidence>
<dbReference type="Pfam" id="PF20154">
    <property type="entry name" value="LNT_N"/>
    <property type="match status" value="1"/>
</dbReference>
<protein>
    <recommendedName>
        <fullName evidence="9">Apolipoprotein N-acyltransferase</fullName>
        <shortName evidence="9">ALP N-acyltransferase</shortName>
        <ecNumber evidence="9">2.3.1.269</ecNumber>
    </recommendedName>
</protein>
<feature type="transmembrane region" description="Helical" evidence="9">
    <location>
        <begin position="100"/>
        <end position="123"/>
    </location>
</feature>
<dbReference type="EMBL" id="AOSV01000003">
    <property type="protein sequence ID" value="EMG38622.1"/>
    <property type="molecule type" value="Genomic_DNA"/>
</dbReference>
<evidence type="ECO:0000256" key="6">
    <source>
        <dbReference type="ARBA" id="ARBA00022989"/>
    </source>
</evidence>
<keyword evidence="8 9" id="KW-0012">Acyltransferase</keyword>
<dbReference type="PANTHER" id="PTHR38686:SF1">
    <property type="entry name" value="APOLIPOPROTEIN N-ACYLTRANSFERASE"/>
    <property type="match status" value="1"/>
</dbReference>
<feature type="transmembrane region" description="Helical" evidence="9">
    <location>
        <begin position="171"/>
        <end position="197"/>
    </location>
</feature>
<dbReference type="GO" id="GO:0042158">
    <property type="term" value="P:lipoprotein biosynthetic process"/>
    <property type="evidence" value="ECO:0007669"/>
    <property type="project" value="UniProtKB-UniRule"/>
</dbReference>
<feature type="transmembrane region" description="Helical" evidence="9">
    <location>
        <begin position="135"/>
        <end position="159"/>
    </location>
</feature>
<evidence type="ECO:0000256" key="2">
    <source>
        <dbReference type="ARBA" id="ARBA00010065"/>
    </source>
</evidence>
<comment type="caution">
    <text evidence="11">The sequence shown here is derived from an EMBL/GenBank/DDBJ whole genome shotgun (WGS) entry which is preliminary data.</text>
</comment>
<sequence length="531" mass="58052">MDHHLRSRGPAGGKNGLTMIIWAMAIVAAFGAWVGWANPVYQEPFFALLFPAGLAWLAITAASSRQALKRGFLTALLAYSGCLYWVFVPVHRYGNIPMVLALPCPVLLAMYLAVYPAVFCGMLHWAKSKLSPLALGLFAGLLWGSLELAVGVVFTGFPWLPLAAAMAARPFAIQAAALIGGTGLATLLVTATTWFVLPGRRLPITLPRILAILLVAGWAVIGMARLDDPLPQGRWARVGIVQGNIDQSLKWDPGYQTDTVSRYIDLSEKLVRQNPVDLLVWPETALPFFLQELTREGARVRNLARTQEILLLTGSPAYEFDLANNRYIMYNRTFLLGPQGGTMGEYDKMHLVPFGEYVPLGGILPLTKLVQAVGDFREGTDGQPLAGGNLALGVLICYETIFPALAQERVTKGASVLVNMSNDAWFGQTSAPRQHLQLAALRAVEQGRYMIRSTNTGISAIIDPRGRIVQETELFKTASLSGNISAIYETTVYHDLAWLLQNVIIGLTLLMVIWAILRARQAQTPTVTRNT</sequence>
<dbReference type="PROSITE" id="PS50263">
    <property type="entry name" value="CN_HYDROLASE"/>
    <property type="match status" value="1"/>
</dbReference>
<accession>M5PWD8</accession>
<comment type="function">
    <text evidence="9">Catalyzes the phospholipid dependent N-acylation of the N-terminal cysteine of apolipoprotein, the last step in lipoprotein maturation.</text>
</comment>
<keyword evidence="3 9" id="KW-1003">Cell membrane</keyword>
<name>M5PWD8_DESAF</name>
<reference evidence="11 12" key="1">
    <citation type="journal article" date="2013" name="Genome Announc.">
        <title>Draft Genome Sequence for Desulfovibrio africanus Strain PCS.</title>
        <authorList>
            <person name="Brown S.D."/>
            <person name="Utturkar S.M."/>
            <person name="Arkin A.P."/>
            <person name="Deutschbauer A.M."/>
            <person name="Elias D.A."/>
            <person name="Hazen T.C."/>
            <person name="Chakraborty R."/>
        </authorList>
    </citation>
    <scope>NUCLEOTIDE SEQUENCE [LARGE SCALE GENOMIC DNA]</scope>
    <source>
        <strain evidence="11 12">PCS</strain>
    </source>
</reference>
<comment type="catalytic activity">
    <reaction evidence="9">
        <text>N-terminal S-1,2-diacyl-sn-glyceryl-L-cysteinyl-[lipoprotein] + a glycerophospholipid = N-acyl-S-1,2-diacyl-sn-glyceryl-L-cysteinyl-[lipoprotein] + a 2-acyl-sn-glycero-3-phospholipid + H(+)</text>
        <dbReference type="Rhea" id="RHEA:48228"/>
        <dbReference type="Rhea" id="RHEA-COMP:14681"/>
        <dbReference type="Rhea" id="RHEA-COMP:14684"/>
        <dbReference type="ChEBI" id="CHEBI:15378"/>
        <dbReference type="ChEBI" id="CHEBI:136912"/>
        <dbReference type="ChEBI" id="CHEBI:140656"/>
        <dbReference type="ChEBI" id="CHEBI:140657"/>
        <dbReference type="ChEBI" id="CHEBI:140660"/>
        <dbReference type="EC" id="2.3.1.269"/>
    </reaction>
</comment>
<dbReference type="GO" id="GO:0016410">
    <property type="term" value="F:N-acyltransferase activity"/>
    <property type="evidence" value="ECO:0007669"/>
    <property type="project" value="UniProtKB-UniRule"/>
</dbReference>
<comment type="subcellular location">
    <subcellularLocation>
        <location evidence="1 9">Cell membrane</location>
        <topology evidence="1 9">Multi-pass membrane protein</topology>
    </subcellularLocation>
</comment>
<dbReference type="AlphaFoldDB" id="M5PWD8"/>
<comment type="similarity">
    <text evidence="2 9">Belongs to the CN hydrolase family. Apolipoprotein N-acyltransferase subfamily.</text>
</comment>
<feature type="transmembrane region" description="Helical" evidence="9">
    <location>
        <begin position="20"/>
        <end position="39"/>
    </location>
</feature>
<feature type="transmembrane region" description="Helical" evidence="9">
    <location>
        <begin position="209"/>
        <end position="226"/>
    </location>
</feature>
<evidence type="ECO:0000313" key="12">
    <source>
        <dbReference type="Proteomes" id="UP000011922"/>
    </source>
</evidence>
<evidence type="ECO:0000256" key="9">
    <source>
        <dbReference type="HAMAP-Rule" id="MF_01148"/>
    </source>
</evidence>
<feature type="transmembrane region" description="Helical" evidence="9">
    <location>
        <begin position="45"/>
        <end position="64"/>
    </location>
</feature>
<evidence type="ECO:0000256" key="3">
    <source>
        <dbReference type="ARBA" id="ARBA00022475"/>
    </source>
</evidence>
<dbReference type="Proteomes" id="UP000011922">
    <property type="component" value="Unassembled WGS sequence"/>
</dbReference>
<dbReference type="CDD" id="cd07571">
    <property type="entry name" value="ALP_N-acyl_transferase"/>
    <property type="match status" value="1"/>
</dbReference>
<feature type="domain" description="CN hydrolase" evidence="10">
    <location>
        <begin position="241"/>
        <end position="486"/>
    </location>
</feature>
<dbReference type="EC" id="2.3.1.269" evidence="9"/>
<feature type="transmembrane region" description="Helical" evidence="9">
    <location>
        <begin position="496"/>
        <end position="517"/>
    </location>
</feature>
<dbReference type="Gene3D" id="3.60.110.10">
    <property type="entry name" value="Carbon-nitrogen hydrolase"/>
    <property type="match status" value="1"/>
</dbReference>
<evidence type="ECO:0000256" key="8">
    <source>
        <dbReference type="ARBA" id="ARBA00023315"/>
    </source>
</evidence>
<evidence type="ECO:0000259" key="10">
    <source>
        <dbReference type="PROSITE" id="PS50263"/>
    </source>
</evidence>
<dbReference type="NCBIfam" id="TIGR00546">
    <property type="entry name" value="lnt"/>
    <property type="match status" value="1"/>
</dbReference>
<organism evidence="11 12">
    <name type="scientific">Desulfocurvibacter africanus PCS</name>
    <dbReference type="NCBI Taxonomy" id="1262666"/>
    <lineage>
        <taxon>Bacteria</taxon>
        <taxon>Pseudomonadati</taxon>
        <taxon>Thermodesulfobacteriota</taxon>
        <taxon>Desulfovibrionia</taxon>
        <taxon>Desulfovibrionales</taxon>
        <taxon>Desulfovibrionaceae</taxon>
        <taxon>Desulfocurvibacter</taxon>
    </lineage>
</organism>
<dbReference type="PATRIC" id="fig|1262666.3.peg.251"/>
<proteinExistence type="inferred from homology"/>
<dbReference type="HAMAP" id="MF_01148">
    <property type="entry name" value="Lnt"/>
    <property type="match status" value="1"/>
</dbReference>
<comment type="pathway">
    <text evidence="9">Protein modification; lipoprotein biosynthesis (N-acyl transfer).</text>
</comment>